<comment type="pathway">
    <text evidence="2">Secondary metabolite biosynthesis.</text>
</comment>
<name>A0A8H7CP89_9AGAR</name>
<dbReference type="GO" id="GO:0020037">
    <property type="term" value="F:heme binding"/>
    <property type="evidence" value="ECO:0007669"/>
    <property type="project" value="InterPro"/>
</dbReference>
<organism evidence="11 12">
    <name type="scientific">Mycena venus</name>
    <dbReference type="NCBI Taxonomy" id="2733690"/>
    <lineage>
        <taxon>Eukaryota</taxon>
        <taxon>Fungi</taxon>
        <taxon>Dikarya</taxon>
        <taxon>Basidiomycota</taxon>
        <taxon>Agaricomycotina</taxon>
        <taxon>Agaricomycetes</taxon>
        <taxon>Agaricomycetidae</taxon>
        <taxon>Agaricales</taxon>
        <taxon>Marasmiineae</taxon>
        <taxon>Mycenaceae</taxon>
        <taxon>Mycena</taxon>
    </lineage>
</organism>
<dbReference type="EMBL" id="JACAZI010000017">
    <property type="protein sequence ID" value="KAF7342508.1"/>
    <property type="molecule type" value="Genomic_DNA"/>
</dbReference>
<keyword evidence="5 9" id="KW-0479">Metal-binding</keyword>
<dbReference type="PROSITE" id="PS00086">
    <property type="entry name" value="CYTOCHROME_P450"/>
    <property type="match status" value="1"/>
</dbReference>
<dbReference type="OrthoDB" id="2789670at2759"/>
<dbReference type="Gene3D" id="1.10.630.10">
    <property type="entry name" value="Cytochrome P450"/>
    <property type="match status" value="1"/>
</dbReference>
<dbReference type="InterPro" id="IPR017972">
    <property type="entry name" value="Cyt_P450_CS"/>
</dbReference>
<dbReference type="SUPFAM" id="SSF48264">
    <property type="entry name" value="Cytochrome P450"/>
    <property type="match status" value="1"/>
</dbReference>
<sequence>MFMASSLDALLTASVFLLLCVLYLLRRANRPPLPPGPRGLPFGIGNMFDLPKHSPWHGYAQMGERWGDLVSITTFGKTMIIVNSLKVAEDLLESRGGNFSDRPVIPMGGELVGFKNVITLCQYDDRVRKERKLFHQLFGTSKVIERFLSLLRSEIRKLLQNLLLNPPLTTGAIVLRIAYGYSIREGSDRFLELFDLRAKIFARSTQPRAFLVNLLPFLRYWPSWLPGGKFRTIAAKWAKTIQDSVDVPHEYVKEQMASGTAEHSFTSALLQEQPNEDYLIKWAASAILAGGSTTSSSQLEAFFLAMILYPDVQAEAQRELDQVVGKERLPDISDRPHLPYMNALCKEVLRWHTTVPLGFPHRTREDFIYERKGGNPPVLIPKNSIIVPNMWYMAHDPKVYSDPMTFNPGRFLASDSKQAELDPSKTCFGFGRRICAGKLFADTSLFLTCSMILSVFDINKVYKNGLAVEPTLGQTNGTISQPLPFECTVIPRSDQTRALIESTRAAS</sequence>
<evidence type="ECO:0000256" key="6">
    <source>
        <dbReference type="ARBA" id="ARBA00023002"/>
    </source>
</evidence>
<dbReference type="AlphaFoldDB" id="A0A8H7CP89"/>
<accession>A0A8H7CP89</accession>
<dbReference type="PANTHER" id="PTHR46300:SF7">
    <property type="entry name" value="P450, PUTATIVE (EUROFUNG)-RELATED"/>
    <property type="match status" value="1"/>
</dbReference>
<keyword evidence="7 9" id="KW-0408">Iron</keyword>
<dbReference type="GO" id="GO:0004497">
    <property type="term" value="F:monooxygenase activity"/>
    <property type="evidence" value="ECO:0007669"/>
    <property type="project" value="UniProtKB-KW"/>
</dbReference>
<comment type="cofactor">
    <cofactor evidence="1 9">
        <name>heme</name>
        <dbReference type="ChEBI" id="CHEBI:30413"/>
    </cofactor>
</comment>
<evidence type="ECO:0000256" key="8">
    <source>
        <dbReference type="ARBA" id="ARBA00023033"/>
    </source>
</evidence>
<keyword evidence="4 9" id="KW-0349">Heme</keyword>
<evidence type="ECO:0000256" key="2">
    <source>
        <dbReference type="ARBA" id="ARBA00005179"/>
    </source>
</evidence>
<evidence type="ECO:0000313" key="12">
    <source>
        <dbReference type="Proteomes" id="UP000620124"/>
    </source>
</evidence>
<dbReference type="InterPro" id="IPR001128">
    <property type="entry name" value="Cyt_P450"/>
</dbReference>
<keyword evidence="12" id="KW-1185">Reference proteome</keyword>
<dbReference type="Proteomes" id="UP000620124">
    <property type="component" value="Unassembled WGS sequence"/>
</dbReference>
<dbReference type="InterPro" id="IPR036396">
    <property type="entry name" value="Cyt_P450_sf"/>
</dbReference>
<evidence type="ECO:0000256" key="5">
    <source>
        <dbReference type="ARBA" id="ARBA00022723"/>
    </source>
</evidence>
<dbReference type="CDD" id="cd11065">
    <property type="entry name" value="CYP64-like"/>
    <property type="match status" value="1"/>
</dbReference>
<evidence type="ECO:0000256" key="1">
    <source>
        <dbReference type="ARBA" id="ARBA00001971"/>
    </source>
</evidence>
<keyword evidence="6 10" id="KW-0560">Oxidoreductase</keyword>
<evidence type="ECO:0000256" key="4">
    <source>
        <dbReference type="ARBA" id="ARBA00022617"/>
    </source>
</evidence>
<protein>
    <submittedName>
        <fullName evidence="11">Cytochrome P450</fullName>
    </submittedName>
</protein>
<gene>
    <name evidence="11" type="ORF">MVEN_01840800</name>
</gene>
<proteinExistence type="inferred from homology"/>
<dbReference type="PRINTS" id="PR00463">
    <property type="entry name" value="EP450I"/>
</dbReference>
<dbReference type="Pfam" id="PF00067">
    <property type="entry name" value="p450"/>
    <property type="match status" value="1"/>
</dbReference>
<comment type="caution">
    <text evidence="11">The sequence shown here is derived from an EMBL/GenBank/DDBJ whole genome shotgun (WGS) entry which is preliminary data.</text>
</comment>
<evidence type="ECO:0000256" key="7">
    <source>
        <dbReference type="ARBA" id="ARBA00023004"/>
    </source>
</evidence>
<dbReference type="PANTHER" id="PTHR46300">
    <property type="entry name" value="P450, PUTATIVE (EUROFUNG)-RELATED-RELATED"/>
    <property type="match status" value="1"/>
</dbReference>
<dbReference type="GO" id="GO:0005506">
    <property type="term" value="F:iron ion binding"/>
    <property type="evidence" value="ECO:0007669"/>
    <property type="project" value="InterPro"/>
</dbReference>
<evidence type="ECO:0000256" key="3">
    <source>
        <dbReference type="ARBA" id="ARBA00010617"/>
    </source>
</evidence>
<keyword evidence="8 10" id="KW-0503">Monooxygenase</keyword>
<evidence type="ECO:0000256" key="10">
    <source>
        <dbReference type="RuleBase" id="RU000461"/>
    </source>
</evidence>
<reference evidence="11" key="1">
    <citation type="submission" date="2020-05" db="EMBL/GenBank/DDBJ databases">
        <title>Mycena genomes resolve the evolution of fungal bioluminescence.</title>
        <authorList>
            <person name="Tsai I.J."/>
        </authorList>
    </citation>
    <scope>NUCLEOTIDE SEQUENCE</scope>
    <source>
        <strain evidence="11">CCC161011</strain>
    </source>
</reference>
<dbReference type="GO" id="GO:0016705">
    <property type="term" value="F:oxidoreductase activity, acting on paired donors, with incorporation or reduction of molecular oxygen"/>
    <property type="evidence" value="ECO:0007669"/>
    <property type="project" value="InterPro"/>
</dbReference>
<evidence type="ECO:0000256" key="9">
    <source>
        <dbReference type="PIRSR" id="PIRSR602401-1"/>
    </source>
</evidence>
<feature type="binding site" description="axial binding residue" evidence="9">
    <location>
        <position position="435"/>
    </location>
    <ligand>
        <name>heme</name>
        <dbReference type="ChEBI" id="CHEBI:30413"/>
    </ligand>
    <ligandPart>
        <name>Fe</name>
        <dbReference type="ChEBI" id="CHEBI:18248"/>
    </ligandPart>
</feature>
<dbReference type="InterPro" id="IPR002401">
    <property type="entry name" value="Cyt_P450_E_grp-I"/>
</dbReference>
<evidence type="ECO:0000313" key="11">
    <source>
        <dbReference type="EMBL" id="KAF7342508.1"/>
    </source>
</evidence>
<comment type="similarity">
    <text evidence="3 10">Belongs to the cytochrome P450 family.</text>
</comment>
<dbReference type="InterPro" id="IPR050364">
    <property type="entry name" value="Cytochrome_P450_fung"/>
</dbReference>